<organism evidence="1 2">
    <name type="scientific">Panagrolaimus sp. PS1159</name>
    <dbReference type="NCBI Taxonomy" id="55785"/>
    <lineage>
        <taxon>Eukaryota</taxon>
        <taxon>Metazoa</taxon>
        <taxon>Ecdysozoa</taxon>
        <taxon>Nematoda</taxon>
        <taxon>Chromadorea</taxon>
        <taxon>Rhabditida</taxon>
        <taxon>Tylenchina</taxon>
        <taxon>Panagrolaimomorpha</taxon>
        <taxon>Panagrolaimoidea</taxon>
        <taxon>Panagrolaimidae</taxon>
        <taxon>Panagrolaimus</taxon>
    </lineage>
</organism>
<dbReference type="Proteomes" id="UP000887580">
    <property type="component" value="Unplaced"/>
</dbReference>
<evidence type="ECO:0000313" key="2">
    <source>
        <dbReference type="WBParaSite" id="PS1159_v2.g6427.t1"/>
    </source>
</evidence>
<name>A0AC35GM90_9BILA</name>
<accession>A0AC35GM90</accession>
<proteinExistence type="predicted"/>
<reference evidence="2" key="1">
    <citation type="submission" date="2022-11" db="UniProtKB">
        <authorList>
            <consortium name="WormBaseParasite"/>
        </authorList>
    </citation>
    <scope>IDENTIFICATION</scope>
</reference>
<evidence type="ECO:0000313" key="1">
    <source>
        <dbReference type="Proteomes" id="UP000887580"/>
    </source>
</evidence>
<dbReference type="WBParaSite" id="PS1159_v2.g6427.t1">
    <property type="protein sequence ID" value="PS1159_v2.g6427.t1"/>
    <property type="gene ID" value="PS1159_v2.g6427"/>
</dbReference>
<protein>
    <submittedName>
        <fullName evidence="2">Uncharacterized protein</fullName>
    </submittedName>
</protein>
<sequence length="106" mass="11921">MSIPPKQLKAKPQWGFKITKDDENPILLEFDNFDGTKKAGTPILLMAMLLKQHVKVITAKTGKKPTQIAYDITNLGKKKCIRLNPLIKEAFKLVNVNAVSFNENDI</sequence>